<dbReference type="GO" id="GO:0016758">
    <property type="term" value="F:hexosyltransferase activity"/>
    <property type="evidence" value="ECO:0007669"/>
    <property type="project" value="InterPro"/>
</dbReference>
<gene>
    <name evidence="2" type="ORF">A7J57_19920</name>
</gene>
<dbReference type="SUPFAM" id="SSF53756">
    <property type="entry name" value="UDP-Glycosyltransferase/glycogen phosphorylase"/>
    <property type="match status" value="1"/>
</dbReference>
<sequence>MTEMEKRPCVFFYVQHLLGIGHIARASRIANALQADGFDVVLVTGGTPVPGFPGEGIRHVELPPIAVSDGSFSGLVDSAGKPVDDAFKNLRTDMLIGAYHGAKPDIVIIEAFPFGRRQVRFELLPLLDEIEDSEPRPLVMTSLRDILQEKTKPGRDEETVSLVKKHFDAVLVHGDPDFARLEDTFPLANEISQRIVYTGLVAPLPPPEPVEKFDIVVSAGGGAVGAALIRAALEAAPLLPGIKSWCLVTGPNMPQVDFDAISAEAPDNVSVFRFRKDFASLLAGARLSVSQAGYNTVCDILQAKCRSLLIPFAAGGETEQSARAERLARLGLAQVLEEKNISGQSMADAIEAALALPEPGKVHLDLDGAAGTARALRRLYDER</sequence>
<evidence type="ECO:0000259" key="1">
    <source>
        <dbReference type="Pfam" id="PF04101"/>
    </source>
</evidence>
<organism evidence="2 3">
    <name type="scientific">Agrobacterium tumefaciens</name>
    <dbReference type="NCBI Taxonomy" id="358"/>
    <lineage>
        <taxon>Bacteria</taxon>
        <taxon>Pseudomonadati</taxon>
        <taxon>Pseudomonadota</taxon>
        <taxon>Alphaproteobacteria</taxon>
        <taxon>Hyphomicrobiales</taxon>
        <taxon>Rhizobiaceae</taxon>
        <taxon>Rhizobium/Agrobacterium group</taxon>
        <taxon>Agrobacterium</taxon>
        <taxon>Agrobacterium tumefaciens complex</taxon>
    </lineage>
</organism>
<accession>A0A176XFN3</accession>
<dbReference type="Gene3D" id="3.40.50.2000">
    <property type="entry name" value="Glycogen Phosphorylase B"/>
    <property type="match status" value="1"/>
</dbReference>
<protein>
    <submittedName>
        <fullName evidence="2">Glycosyl transferase</fullName>
    </submittedName>
</protein>
<dbReference type="CDD" id="cd03785">
    <property type="entry name" value="GT28_MurG"/>
    <property type="match status" value="1"/>
</dbReference>
<keyword evidence="2" id="KW-0808">Transferase</keyword>
<comment type="caution">
    <text evidence="2">The sequence shown here is derived from an EMBL/GenBank/DDBJ whole genome shotgun (WGS) entry which is preliminary data.</text>
</comment>
<dbReference type="Pfam" id="PF04101">
    <property type="entry name" value="Glyco_tran_28_C"/>
    <property type="match status" value="1"/>
</dbReference>
<dbReference type="RefSeq" id="WP_063948397.1">
    <property type="nucleotide sequence ID" value="NZ_LXPS01000010.1"/>
</dbReference>
<dbReference type="EMBL" id="LXPS01000010">
    <property type="protein sequence ID" value="OAE47543.1"/>
    <property type="molecule type" value="Genomic_DNA"/>
</dbReference>
<dbReference type="Proteomes" id="UP000077098">
    <property type="component" value="Unassembled WGS sequence"/>
</dbReference>
<name>A0A176XFN3_AGRTU</name>
<reference evidence="2 3" key="1">
    <citation type="submission" date="2016-05" db="EMBL/GenBank/DDBJ databases">
        <authorList>
            <person name="Lavstsen T."/>
            <person name="Jespersen J.S."/>
        </authorList>
    </citation>
    <scope>NUCLEOTIDE SEQUENCE [LARGE SCALE GENOMIC DNA]</scope>
    <source>
        <strain evidence="2 3">KCJ1736</strain>
    </source>
</reference>
<evidence type="ECO:0000313" key="2">
    <source>
        <dbReference type="EMBL" id="OAE47543.1"/>
    </source>
</evidence>
<dbReference type="PANTHER" id="PTHR21015:SF28">
    <property type="entry name" value="SLL1722 PROTEIN"/>
    <property type="match status" value="1"/>
</dbReference>
<dbReference type="PANTHER" id="PTHR21015">
    <property type="entry name" value="UDP-N-ACETYLGLUCOSAMINE--N-ACETYLMURAMYL-(PENTAPEPTIDE) PYROPHOSPHORYL-UNDECAPRENOL N-ACETYLGLUCOSAMINE TRANSFERASE 1"/>
    <property type="match status" value="1"/>
</dbReference>
<feature type="domain" description="Glycosyl transferase family 28 C-terminal" evidence="1">
    <location>
        <begin position="221"/>
        <end position="353"/>
    </location>
</feature>
<dbReference type="InterPro" id="IPR007235">
    <property type="entry name" value="Glyco_trans_28_C"/>
</dbReference>
<proteinExistence type="predicted"/>
<dbReference type="AlphaFoldDB" id="A0A176XFN3"/>
<evidence type="ECO:0000313" key="3">
    <source>
        <dbReference type="Proteomes" id="UP000077098"/>
    </source>
</evidence>